<accession>A0A392MDJ0</accession>
<sequence length="359" mass="40830">VAADVAEKFVFPCLTSLHLNDLPELAYFYCEIFTLECPELQVLVVCACPRLQLFQRAPLESENEGNITSINRQPLFSNLQVISLLEILSVHSNHCSVLRSSLQPTEVLNFLKHVQMFFDDNEKPTLPFDILNKAPNLREMNIEWCKSLEIFHTPSLKLSEQLKTLTLSNVSELKFIWSKDSSSWLKTVCEKLYSLNVICCPDLTELFCSPSAVSSFYLKELYIENCHGLEYLFPSSVAKVLMHLEKITVKESQSIKNIIEMEQDVTTSLGVKFERLYSITLDSLSSLEYFYSGNDTLQLPSLTLVNIQQCPKMAVFSRGGIDAKSLRGIHNSVEKSDELIFHNDLNVSVKMAFLLQVYS</sequence>
<dbReference type="EMBL" id="LXQA010007934">
    <property type="protein sequence ID" value="MCH85119.1"/>
    <property type="molecule type" value="Genomic_DNA"/>
</dbReference>
<protein>
    <submittedName>
        <fullName evidence="3">Rpp4 candidate R5</fullName>
    </submittedName>
</protein>
<dbReference type="Gene3D" id="3.80.10.10">
    <property type="entry name" value="Ribonuclease Inhibitor"/>
    <property type="match status" value="1"/>
</dbReference>
<comment type="caution">
    <text evidence="3">The sequence shown here is derived from an EMBL/GenBank/DDBJ whole genome shotgun (WGS) entry which is preliminary data.</text>
</comment>
<proteinExistence type="predicted"/>
<gene>
    <name evidence="3" type="ORF">A2U01_0005961</name>
</gene>
<name>A0A392MDJ0_9FABA</name>
<dbReference type="InterPro" id="IPR032675">
    <property type="entry name" value="LRR_dom_sf"/>
</dbReference>
<keyword evidence="4" id="KW-1185">Reference proteome</keyword>
<feature type="non-terminal residue" evidence="3">
    <location>
        <position position="1"/>
    </location>
</feature>
<feature type="domain" description="Disease resistance protein At4g27190-like leucine-rich repeats" evidence="2">
    <location>
        <begin position="70"/>
        <end position="209"/>
    </location>
</feature>
<dbReference type="Proteomes" id="UP000265520">
    <property type="component" value="Unassembled WGS sequence"/>
</dbReference>
<organism evidence="3 4">
    <name type="scientific">Trifolium medium</name>
    <dbReference type="NCBI Taxonomy" id="97028"/>
    <lineage>
        <taxon>Eukaryota</taxon>
        <taxon>Viridiplantae</taxon>
        <taxon>Streptophyta</taxon>
        <taxon>Embryophyta</taxon>
        <taxon>Tracheophyta</taxon>
        <taxon>Spermatophyta</taxon>
        <taxon>Magnoliopsida</taxon>
        <taxon>eudicotyledons</taxon>
        <taxon>Gunneridae</taxon>
        <taxon>Pentapetalae</taxon>
        <taxon>rosids</taxon>
        <taxon>fabids</taxon>
        <taxon>Fabales</taxon>
        <taxon>Fabaceae</taxon>
        <taxon>Papilionoideae</taxon>
        <taxon>50 kb inversion clade</taxon>
        <taxon>NPAAA clade</taxon>
        <taxon>Hologalegina</taxon>
        <taxon>IRL clade</taxon>
        <taxon>Trifolieae</taxon>
        <taxon>Trifolium</taxon>
    </lineage>
</organism>
<feature type="domain" description="Disease resistance protein At4g27190-like leucine-rich repeats" evidence="2">
    <location>
        <begin position="217"/>
        <end position="313"/>
    </location>
</feature>
<evidence type="ECO:0000256" key="1">
    <source>
        <dbReference type="ARBA" id="ARBA00022821"/>
    </source>
</evidence>
<evidence type="ECO:0000259" key="2">
    <source>
        <dbReference type="Pfam" id="PF23247"/>
    </source>
</evidence>
<evidence type="ECO:0000313" key="4">
    <source>
        <dbReference type="Proteomes" id="UP000265520"/>
    </source>
</evidence>
<dbReference type="SUPFAM" id="SSF52047">
    <property type="entry name" value="RNI-like"/>
    <property type="match status" value="1"/>
</dbReference>
<dbReference type="AlphaFoldDB" id="A0A392MDJ0"/>
<keyword evidence="1" id="KW-0611">Plant defense</keyword>
<evidence type="ECO:0000313" key="3">
    <source>
        <dbReference type="EMBL" id="MCH85119.1"/>
    </source>
</evidence>
<dbReference type="PANTHER" id="PTHR33463:SF205">
    <property type="entry name" value="DISEASE RESISTANCE PROTEIN RPS2-LIKE"/>
    <property type="match status" value="1"/>
</dbReference>
<dbReference type="InterPro" id="IPR050905">
    <property type="entry name" value="Plant_NBS-LRR"/>
</dbReference>
<dbReference type="Pfam" id="PF23247">
    <property type="entry name" value="LRR_RPS2"/>
    <property type="match status" value="2"/>
</dbReference>
<dbReference type="InterPro" id="IPR057135">
    <property type="entry name" value="At4g27190-like_LRR"/>
</dbReference>
<dbReference type="PANTHER" id="PTHR33463">
    <property type="entry name" value="NB-ARC DOMAIN-CONTAINING PROTEIN-RELATED"/>
    <property type="match status" value="1"/>
</dbReference>
<reference evidence="3 4" key="1">
    <citation type="journal article" date="2018" name="Front. Plant Sci.">
        <title>Red Clover (Trifolium pratense) and Zigzag Clover (T. medium) - A Picture of Genomic Similarities and Differences.</title>
        <authorList>
            <person name="Dluhosova J."/>
            <person name="Istvanek J."/>
            <person name="Nedelnik J."/>
            <person name="Repkova J."/>
        </authorList>
    </citation>
    <scope>NUCLEOTIDE SEQUENCE [LARGE SCALE GENOMIC DNA]</scope>
    <source>
        <strain evidence="4">cv. 10/8</strain>
        <tissue evidence="3">Leaf</tissue>
    </source>
</reference>